<dbReference type="EMBL" id="MU118025">
    <property type="protein sequence ID" value="KAF9647823.1"/>
    <property type="molecule type" value="Genomic_DNA"/>
</dbReference>
<evidence type="ECO:0000313" key="2">
    <source>
        <dbReference type="Proteomes" id="UP000886501"/>
    </source>
</evidence>
<organism evidence="1 2">
    <name type="scientific">Thelephora ganbajun</name>
    <name type="common">Ganba fungus</name>
    <dbReference type="NCBI Taxonomy" id="370292"/>
    <lineage>
        <taxon>Eukaryota</taxon>
        <taxon>Fungi</taxon>
        <taxon>Dikarya</taxon>
        <taxon>Basidiomycota</taxon>
        <taxon>Agaricomycotina</taxon>
        <taxon>Agaricomycetes</taxon>
        <taxon>Thelephorales</taxon>
        <taxon>Thelephoraceae</taxon>
        <taxon>Thelephora</taxon>
    </lineage>
</organism>
<gene>
    <name evidence="1" type="ORF">BDM02DRAFT_3187648</name>
</gene>
<keyword evidence="2" id="KW-1185">Reference proteome</keyword>
<comment type="caution">
    <text evidence="1">The sequence shown here is derived from an EMBL/GenBank/DDBJ whole genome shotgun (WGS) entry which is preliminary data.</text>
</comment>
<dbReference type="Proteomes" id="UP000886501">
    <property type="component" value="Unassembled WGS sequence"/>
</dbReference>
<protein>
    <submittedName>
        <fullName evidence="1">Uncharacterized protein</fullName>
    </submittedName>
</protein>
<name>A0ACB6ZEE5_THEGA</name>
<evidence type="ECO:0000313" key="1">
    <source>
        <dbReference type="EMBL" id="KAF9647823.1"/>
    </source>
</evidence>
<sequence>MFKSTIYLVIATALFTGFVNAAPLGKKSPIVLPPGSEPLFKFNPDLPFYVLKRDLYV</sequence>
<reference evidence="1" key="1">
    <citation type="submission" date="2019-10" db="EMBL/GenBank/DDBJ databases">
        <authorList>
            <consortium name="DOE Joint Genome Institute"/>
            <person name="Kuo A."/>
            <person name="Miyauchi S."/>
            <person name="Kiss E."/>
            <person name="Drula E."/>
            <person name="Kohler A."/>
            <person name="Sanchez-Garcia M."/>
            <person name="Andreopoulos B."/>
            <person name="Barry K.W."/>
            <person name="Bonito G."/>
            <person name="Buee M."/>
            <person name="Carver A."/>
            <person name="Chen C."/>
            <person name="Cichocki N."/>
            <person name="Clum A."/>
            <person name="Culley D."/>
            <person name="Crous P.W."/>
            <person name="Fauchery L."/>
            <person name="Girlanda M."/>
            <person name="Hayes R."/>
            <person name="Keri Z."/>
            <person name="Labutti K."/>
            <person name="Lipzen A."/>
            <person name="Lombard V."/>
            <person name="Magnuson J."/>
            <person name="Maillard F."/>
            <person name="Morin E."/>
            <person name="Murat C."/>
            <person name="Nolan M."/>
            <person name="Ohm R."/>
            <person name="Pangilinan J."/>
            <person name="Pereira M."/>
            <person name="Perotto S."/>
            <person name="Peter M."/>
            <person name="Riley R."/>
            <person name="Sitrit Y."/>
            <person name="Stielow B."/>
            <person name="Szollosi G."/>
            <person name="Zifcakova L."/>
            <person name="Stursova M."/>
            <person name="Spatafora J.W."/>
            <person name="Tedersoo L."/>
            <person name="Vaario L.-M."/>
            <person name="Yamada A."/>
            <person name="Yan M."/>
            <person name="Wang P."/>
            <person name="Xu J."/>
            <person name="Bruns T."/>
            <person name="Baldrian P."/>
            <person name="Vilgalys R."/>
            <person name="Henrissat B."/>
            <person name="Grigoriev I.V."/>
            <person name="Hibbett D."/>
            <person name="Nagy L.G."/>
            <person name="Martin F.M."/>
        </authorList>
    </citation>
    <scope>NUCLEOTIDE SEQUENCE</scope>
    <source>
        <strain evidence="1">P2</strain>
    </source>
</reference>
<accession>A0ACB6ZEE5</accession>
<proteinExistence type="predicted"/>
<reference evidence="1" key="2">
    <citation type="journal article" date="2020" name="Nat. Commun.">
        <title>Large-scale genome sequencing of mycorrhizal fungi provides insights into the early evolution of symbiotic traits.</title>
        <authorList>
            <person name="Miyauchi S."/>
            <person name="Kiss E."/>
            <person name="Kuo A."/>
            <person name="Drula E."/>
            <person name="Kohler A."/>
            <person name="Sanchez-Garcia M."/>
            <person name="Morin E."/>
            <person name="Andreopoulos B."/>
            <person name="Barry K.W."/>
            <person name="Bonito G."/>
            <person name="Buee M."/>
            <person name="Carver A."/>
            <person name="Chen C."/>
            <person name="Cichocki N."/>
            <person name="Clum A."/>
            <person name="Culley D."/>
            <person name="Crous P.W."/>
            <person name="Fauchery L."/>
            <person name="Girlanda M."/>
            <person name="Hayes R.D."/>
            <person name="Keri Z."/>
            <person name="LaButti K."/>
            <person name="Lipzen A."/>
            <person name="Lombard V."/>
            <person name="Magnuson J."/>
            <person name="Maillard F."/>
            <person name="Murat C."/>
            <person name="Nolan M."/>
            <person name="Ohm R.A."/>
            <person name="Pangilinan J."/>
            <person name="Pereira M.F."/>
            <person name="Perotto S."/>
            <person name="Peter M."/>
            <person name="Pfister S."/>
            <person name="Riley R."/>
            <person name="Sitrit Y."/>
            <person name="Stielow J.B."/>
            <person name="Szollosi G."/>
            <person name="Zifcakova L."/>
            <person name="Stursova M."/>
            <person name="Spatafora J.W."/>
            <person name="Tedersoo L."/>
            <person name="Vaario L.M."/>
            <person name="Yamada A."/>
            <person name="Yan M."/>
            <person name="Wang P."/>
            <person name="Xu J."/>
            <person name="Bruns T."/>
            <person name="Baldrian P."/>
            <person name="Vilgalys R."/>
            <person name="Dunand C."/>
            <person name="Henrissat B."/>
            <person name="Grigoriev I.V."/>
            <person name="Hibbett D."/>
            <person name="Nagy L.G."/>
            <person name="Martin F.M."/>
        </authorList>
    </citation>
    <scope>NUCLEOTIDE SEQUENCE</scope>
    <source>
        <strain evidence="1">P2</strain>
    </source>
</reference>